<keyword evidence="6 11" id="KW-0067">ATP-binding</keyword>
<keyword evidence="8 11" id="KW-1133">Transmembrane helix</keyword>
<dbReference type="Pfam" id="PF02669">
    <property type="entry name" value="KdpC"/>
    <property type="match status" value="1"/>
</dbReference>
<sequence length="190" mass="19843">MGKDLTSALRPAIVMTILFAVLLGLAYPLAMTGIAQALFPWRANGSLVRDADGRVLGSAVVGQAFVADRYFRTRPSAAGKGYDALASSGSNLAPTARALADRTAADVARWRGEGVRGALPADLVTASGSGLDPDLSPAAALAQVPRVARVRGIDARRVRALVQQQVEAPLLGERHVDVLALNRALDALPR</sequence>
<dbReference type="HAMAP" id="MF_00276">
    <property type="entry name" value="KdpC"/>
    <property type="match status" value="1"/>
</dbReference>
<proteinExistence type="inferred from homology"/>
<dbReference type="NCBIfam" id="NF001454">
    <property type="entry name" value="PRK00315.1"/>
    <property type="match status" value="1"/>
</dbReference>
<keyword evidence="13" id="KW-1185">Reference proteome</keyword>
<reference evidence="12 13" key="1">
    <citation type="submission" date="2020-03" db="EMBL/GenBank/DDBJ databases">
        <authorList>
            <person name="Wang L."/>
            <person name="He N."/>
            <person name="Li Y."/>
            <person name="Fang Y."/>
            <person name="Zhang F."/>
        </authorList>
    </citation>
    <scope>NUCLEOTIDE SEQUENCE [LARGE SCALE GENOMIC DNA]</scope>
    <source>
        <strain evidence="12 13">36D10-4-7</strain>
    </source>
</reference>
<accession>A0ABX1CUL5</accession>
<evidence type="ECO:0000256" key="10">
    <source>
        <dbReference type="ARBA" id="ARBA00023136"/>
    </source>
</evidence>
<keyword evidence="10 11" id="KW-0472">Membrane</keyword>
<protein>
    <recommendedName>
        <fullName evidence="11">Potassium-transporting ATPase KdpC subunit</fullName>
    </recommendedName>
    <alternativeName>
        <fullName evidence="11">ATP phosphohydrolase [potassium-transporting] C chain</fullName>
    </alternativeName>
    <alternativeName>
        <fullName evidence="11">Potassium-binding and translocating subunit C</fullName>
    </alternativeName>
    <alternativeName>
        <fullName evidence="11">Potassium-translocating ATPase C chain</fullName>
    </alternativeName>
</protein>
<dbReference type="PIRSF" id="PIRSF001296">
    <property type="entry name" value="K_ATPase_KdpC"/>
    <property type="match status" value="1"/>
</dbReference>
<name>A0ABX1CUL5_9SPHN</name>
<comment type="caution">
    <text evidence="12">The sequence shown here is derived from an EMBL/GenBank/DDBJ whole genome shotgun (WGS) entry which is preliminary data.</text>
</comment>
<keyword evidence="4 11" id="KW-0812">Transmembrane</keyword>
<dbReference type="PANTHER" id="PTHR30042">
    <property type="entry name" value="POTASSIUM-TRANSPORTING ATPASE C CHAIN"/>
    <property type="match status" value="1"/>
</dbReference>
<comment type="similarity">
    <text evidence="11">Belongs to the KdpC family.</text>
</comment>
<keyword evidence="7 11" id="KW-0630">Potassium</keyword>
<evidence type="ECO:0000256" key="1">
    <source>
        <dbReference type="ARBA" id="ARBA00022448"/>
    </source>
</evidence>
<keyword evidence="3 11" id="KW-0633">Potassium transport</keyword>
<evidence type="ECO:0000256" key="5">
    <source>
        <dbReference type="ARBA" id="ARBA00022741"/>
    </source>
</evidence>
<keyword evidence="1 11" id="KW-0813">Transport</keyword>
<dbReference type="EMBL" id="JAAVJH010000013">
    <property type="protein sequence ID" value="NJR80107.1"/>
    <property type="molecule type" value="Genomic_DNA"/>
</dbReference>
<dbReference type="InterPro" id="IPR003820">
    <property type="entry name" value="KdpC"/>
</dbReference>
<evidence type="ECO:0000256" key="11">
    <source>
        <dbReference type="HAMAP-Rule" id="MF_00276"/>
    </source>
</evidence>
<feature type="transmembrane region" description="Helical" evidence="11">
    <location>
        <begin position="12"/>
        <end position="39"/>
    </location>
</feature>
<evidence type="ECO:0000256" key="8">
    <source>
        <dbReference type="ARBA" id="ARBA00022989"/>
    </source>
</evidence>
<evidence type="ECO:0000256" key="7">
    <source>
        <dbReference type="ARBA" id="ARBA00022958"/>
    </source>
</evidence>
<comment type="subcellular location">
    <subcellularLocation>
        <location evidence="11">Cell membrane</location>
        <topology evidence="11">Single-pass membrane protein</topology>
    </subcellularLocation>
</comment>
<dbReference type="RefSeq" id="WP_168135666.1">
    <property type="nucleotide sequence ID" value="NZ_JAAVJH010000013.1"/>
</dbReference>
<keyword evidence="2 11" id="KW-1003">Cell membrane</keyword>
<dbReference type="PANTHER" id="PTHR30042:SF2">
    <property type="entry name" value="POTASSIUM-TRANSPORTING ATPASE KDPC SUBUNIT"/>
    <property type="match status" value="1"/>
</dbReference>
<evidence type="ECO:0000256" key="3">
    <source>
        <dbReference type="ARBA" id="ARBA00022538"/>
    </source>
</evidence>
<evidence type="ECO:0000313" key="12">
    <source>
        <dbReference type="EMBL" id="NJR80107.1"/>
    </source>
</evidence>
<keyword evidence="5 11" id="KW-0547">Nucleotide-binding</keyword>
<comment type="function">
    <text evidence="11">Part of the high-affinity ATP-driven potassium transport (or Kdp) system, which catalyzes the hydrolysis of ATP coupled with the electrogenic transport of potassium into the cytoplasm. This subunit acts as a catalytic chaperone that increases the ATP-binding affinity of the ATP-hydrolyzing subunit KdpB by the formation of a transient KdpB/KdpC/ATP ternary complex.</text>
</comment>
<evidence type="ECO:0000256" key="2">
    <source>
        <dbReference type="ARBA" id="ARBA00022475"/>
    </source>
</evidence>
<keyword evidence="9 11" id="KW-0406">Ion transport</keyword>
<evidence type="ECO:0000256" key="9">
    <source>
        <dbReference type="ARBA" id="ARBA00023065"/>
    </source>
</evidence>
<evidence type="ECO:0000256" key="4">
    <source>
        <dbReference type="ARBA" id="ARBA00022692"/>
    </source>
</evidence>
<comment type="subunit">
    <text evidence="11">The system is composed of three essential subunits: KdpA, KdpB and KdpC.</text>
</comment>
<organism evidence="12 13">
    <name type="scientific">Sphingomonas corticis</name>
    <dbReference type="NCBI Taxonomy" id="2722791"/>
    <lineage>
        <taxon>Bacteria</taxon>
        <taxon>Pseudomonadati</taxon>
        <taxon>Pseudomonadota</taxon>
        <taxon>Alphaproteobacteria</taxon>
        <taxon>Sphingomonadales</taxon>
        <taxon>Sphingomonadaceae</taxon>
        <taxon>Sphingomonas</taxon>
    </lineage>
</organism>
<evidence type="ECO:0000256" key="6">
    <source>
        <dbReference type="ARBA" id="ARBA00022840"/>
    </source>
</evidence>
<dbReference type="Proteomes" id="UP000732399">
    <property type="component" value="Unassembled WGS sequence"/>
</dbReference>
<gene>
    <name evidence="11 12" type="primary">kdpC</name>
    <name evidence="12" type="ORF">HBH26_16115</name>
</gene>
<dbReference type="NCBIfam" id="TIGR00681">
    <property type="entry name" value="kdpC"/>
    <property type="match status" value="1"/>
</dbReference>
<evidence type="ECO:0000313" key="13">
    <source>
        <dbReference type="Proteomes" id="UP000732399"/>
    </source>
</evidence>